<comment type="caution">
    <text evidence="1">The sequence shown here is derived from an EMBL/GenBank/DDBJ whole genome shotgun (WGS) entry which is preliminary data.</text>
</comment>
<accession>A0ACB8XMN3</accession>
<evidence type="ECO:0000313" key="2">
    <source>
        <dbReference type="Proteomes" id="UP001055879"/>
    </source>
</evidence>
<organism evidence="1 2">
    <name type="scientific">Arctium lappa</name>
    <name type="common">Greater burdock</name>
    <name type="synonym">Lappa major</name>
    <dbReference type="NCBI Taxonomy" id="4217"/>
    <lineage>
        <taxon>Eukaryota</taxon>
        <taxon>Viridiplantae</taxon>
        <taxon>Streptophyta</taxon>
        <taxon>Embryophyta</taxon>
        <taxon>Tracheophyta</taxon>
        <taxon>Spermatophyta</taxon>
        <taxon>Magnoliopsida</taxon>
        <taxon>eudicotyledons</taxon>
        <taxon>Gunneridae</taxon>
        <taxon>Pentapetalae</taxon>
        <taxon>asterids</taxon>
        <taxon>campanulids</taxon>
        <taxon>Asterales</taxon>
        <taxon>Asteraceae</taxon>
        <taxon>Carduoideae</taxon>
        <taxon>Cardueae</taxon>
        <taxon>Arctiinae</taxon>
        <taxon>Arctium</taxon>
    </lineage>
</organism>
<evidence type="ECO:0000313" key="1">
    <source>
        <dbReference type="EMBL" id="KAI3669280.1"/>
    </source>
</evidence>
<reference evidence="2" key="1">
    <citation type="journal article" date="2022" name="Mol. Ecol. Resour.">
        <title>The genomes of chicory, endive, great burdock and yacon provide insights into Asteraceae palaeo-polyploidization history and plant inulin production.</title>
        <authorList>
            <person name="Fan W."/>
            <person name="Wang S."/>
            <person name="Wang H."/>
            <person name="Wang A."/>
            <person name="Jiang F."/>
            <person name="Liu H."/>
            <person name="Zhao H."/>
            <person name="Xu D."/>
            <person name="Zhang Y."/>
        </authorList>
    </citation>
    <scope>NUCLEOTIDE SEQUENCE [LARGE SCALE GENOMIC DNA]</scope>
    <source>
        <strain evidence="2">cv. Niubang</strain>
    </source>
</reference>
<proteinExistence type="predicted"/>
<name>A0ACB8XMN3_ARCLA</name>
<protein>
    <submittedName>
        <fullName evidence="1">Uncharacterized protein</fullName>
    </submittedName>
</protein>
<dbReference type="Proteomes" id="UP001055879">
    <property type="component" value="Linkage Group LG16"/>
</dbReference>
<gene>
    <name evidence="1" type="ORF">L6452_40509</name>
</gene>
<dbReference type="EMBL" id="CM042062">
    <property type="protein sequence ID" value="KAI3669280.1"/>
    <property type="molecule type" value="Genomic_DNA"/>
</dbReference>
<reference evidence="1 2" key="2">
    <citation type="journal article" date="2022" name="Mol. Ecol. Resour.">
        <title>The genomes of chicory, endive, great burdock and yacon provide insights into Asteraceae paleo-polyploidization history and plant inulin production.</title>
        <authorList>
            <person name="Fan W."/>
            <person name="Wang S."/>
            <person name="Wang H."/>
            <person name="Wang A."/>
            <person name="Jiang F."/>
            <person name="Liu H."/>
            <person name="Zhao H."/>
            <person name="Xu D."/>
            <person name="Zhang Y."/>
        </authorList>
    </citation>
    <scope>NUCLEOTIDE SEQUENCE [LARGE SCALE GENOMIC DNA]</scope>
    <source>
        <strain evidence="2">cv. Niubang</strain>
    </source>
</reference>
<keyword evidence="2" id="KW-1185">Reference proteome</keyword>
<sequence>MSEEIPSDGDYKPRSALGDVTNQVGKRGFSFISTSTGAKSGDGYKKDEGFQFAKKECLRVDNYKKENFHKEITECVLRTHSRIKGNMVDSISKITYEAKEPCTSDVRKNATSSIAVKTGNAVRESCTSTPMIPTSTSDRLGPHVIIETNEDDERSDSAFVPENASNEKVENSFGMDDDDDANPSLENLELSKDEYLDCSRLPESQESRCGLERCIGQKGDGFSNMCMDLIKACPCSFCMKAAYIWSDLHYQDIKGRIAAIKKSQKETSILVNQNSRDGAKGKYGQGSFEKFSNLESDLTGRWMSLFLHMEDIFVREGSQLERSLSTLKELRDNCKTDSEKR</sequence>